<sequence>MELEDPSNVLISVATMERSCCLLTKIKKSKKKSSKKRTRAIANTSSVDDTDNEDEMPPLPPQLAKGKGKAPTATGSPTPAAASSDVAPVAGRKQINFHYRNGKVMSDVFSATELVKYMGTPTNVQQNILMYSNATGKWTLLPPGFEPWISLDLEAICEVYHLNIGLL</sequence>
<dbReference type="Proteomes" id="UP001218218">
    <property type="component" value="Unassembled WGS sequence"/>
</dbReference>
<gene>
    <name evidence="2" type="ORF">DFH08DRAFT_798327</name>
</gene>
<protein>
    <submittedName>
        <fullName evidence="2">Uncharacterized protein</fullName>
    </submittedName>
</protein>
<feature type="region of interest" description="Disordered" evidence="1">
    <location>
        <begin position="28"/>
        <end position="87"/>
    </location>
</feature>
<feature type="compositionally biased region" description="Basic residues" evidence="1">
    <location>
        <begin position="28"/>
        <end position="39"/>
    </location>
</feature>
<evidence type="ECO:0000313" key="3">
    <source>
        <dbReference type="Proteomes" id="UP001218218"/>
    </source>
</evidence>
<feature type="compositionally biased region" description="Low complexity" evidence="1">
    <location>
        <begin position="70"/>
        <end position="87"/>
    </location>
</feature>
<organism evidence="2 3">
    <name type="scientific">Mycena albidolilacea</name>
    <dbReference type="NCBI Taxonomy" id="1033008"/>
    <lineage>
        <taxon>Eukaryota</taxon>
        <taxon>Fungi</taxon>
        <taxon>Dikarya</taxon>
        <taxon>Basidiomycota</taxon>
        <taxon>Agaricomycotina</taxon>
        <taxon>Agaricomycetes</taxon>
        <taxon>Agaricomycetidae</taxon>
        <taxon>Agaricales</taxon>
        <taxon>Marasmiineae</taxon>
        <taxon>Mycenaceae</taxon>
        <taxon>Mycena</taxon>
    </lineage>
</organism>
<dbReference type="EMBL" id="JARIHO010000003">
    <property type="protein sequence ID" value="KAJ7363864.1"/>
    <property type="molecule type" value="Genomic_DNA"/>
</dbReference>
<accession>A0AAD7F3S2</accession>
<comment type="caution">
    <text evidence="2">The sequence shown here is derived from an EMBL/GenBank/DDBJ whole genome shotgun (WGS) entry which is preliminary data.</text>
</comment>
<name>A0AAD7F3S2_9AGAR</name>
<proteinExistence type="predicted"/>
<dbReference type="AlphaFoldDB" id="A0AAD7F3S2"/>
<evidence type="ECO:0000313" key="2">
    <source>
        <dbReference type="EMBL" id="KAJ7363864.1"/>
    </source>
</evidence>
<reference evidence="2" key="1">
    <citation type="submission" date="2023-03" db="EMBL/GenBank/DDBJ databases">
        <title>Massive genome expansion in bonnet fungi (Mycena s.s.) driven by repeated elements and novel gene families across ecological guilds.</title>
        <authorList>
            <consortium name="Lawrence Berkeley National Laboratory"/>
            <person name="Harder C.B."/>
            <person name="Miyauchi S."/>
            <person name="Viragh M."/>
            <person name="Kuo A."/>
            <person name="Thoen E."/>
            <person name="Andreopoulos B."/>
            <person name="Lu D."/>
            <person name="Skrede I."/>
            <person name="Drula E."/>
            <person name="Henrissat B."/>
            <person name="Morin E."/>
            <person name="Kohler A."/>
            <person name="Barry K."/>
            <person name="LaButti K."/>
            <person name="Morin E."/>
            <person name="Salamov A."/>
            <person name="Lipzen A."/>
            <person name="Mereny Z."/>
            <person name="Hegedus B."/>
            <person name="Baldrian P."/>
            <person name="Stursova M."/>
            <person name="Weitz H."/>
            <person name="Taylor A."/>
            <person name="Grigoriev I.V."/>
            <person name="Nagy L.G."/>
            <person name="Martin F."/>
            <person name="Kauserud H."/>
        </authorList>
    </citation>
    <scope>NUCLEOTIDE SEQUENCE</scope>
    <source>
        <strain evidence="2">CBHHK002</strain>
    </source>
</reference>
<keyword evidence="3" id="KW-1185">Reference proteome</keyword>
<evidence type="ECO:0000256" key="1">
    <source>
        <dbReference type="SAM" id="MobiDB-lite"/>
    </source>
</evidence>